<keyword evidence="3" id="KW-1185">Reference proteome</keyword>
<proteinExistence type="predicted"/>
<dbReference type="OrthoDB" id="5468457at2"/>
<evidence type="ECO:0000259" key="1">
    <source>
        <dbReference type="SMART" id="SM00382"/>
    </source>
</evidence>
<protein>
    <submittedName>
        <fullName evidence="2">ATP-binding protein</fullName>
    </submittedName>
</protein>
<name>A0A3P2A5Z3_9NEIS</name>
<accession>A0A3P2A5Z3</accession>
<dbReference type="RefSeq" id="WP_124794538.1">
    <property type="nucleotide sequence ID" value="NZ_RQYC01000006.1"/>
</dbReference>
<dbReference type="InterPro" id="IPR003593">
    <property type="entry name" value="AAA+_ATPase"/>
</dbReference>
<comment type="caution">
    <text evidence="2">The sequence shown here is derived from an EMBL/GenBank/DDBJ whole genome shotgun (WGS) entry which is preliminary data.</text>
</comment>
<feature type="domain" description="AAA+ ATPase" evidence="1">
    <location>
        <begin position="26"/>
        <end position="323"/>
    </location>
</feature>
<dbReference type="GO" id="GO:0016887">
    <property type="term" value="F:ATP hydrolysis activity"/>
    <property type="evidence" value="ECO:0007669"/>
    <property type="project" value="InterPro"/>
</dbReference>
<sequence>MELLKQKMTFDKVRGVGTIEIDFSAEKRVYVVLGENGIGKTKLLEALFVFLLATYERTKNYIIETDKLPFDSLIFKQELFTFNSSSGIKDLFPNINHQLPFIYLGAQNRGSIGQYQSSIEKLGNRAQRFYGYLDYLTGVLTKNEKYSPIKSLNMDIPMEEWFIQRAQSANPYQSAADNREIEIKTLLKLLNQVDKRIDANFLEISGDNRVFLKIQEQKRALNQLSSGFVSILKILQSIIAGYGCFTNEYQLDKVKGMVLIDEIESHLHNEWQVKIIPLLKELFPNTTFIITTHSSIVLSQLQDGEAYRMQRDKDNVVRLHPIAQPNKTTLIDLLKDTFGVDFNQIRLERVTPDSQSDAKQKLLDLLREKAE</sequence>
<gene>
    <name evidence="2" type="ORF">EII21_05235</name>
</gene>
<dbReference type="Proteomes" id="UP000269923">
    <property type="component" value="Unassembled WGS sequence"/>
</dbReference>
<keyword evidence="2" id="KW-0547">Nucleotide-binding</keyword>
<dbReference type="PANTHER" id="PTHR43581:SF4">
    <property type="entry name" value="ATP_GTP PHOSPHATASE"/>
    <property type="match status" value="1"/>
</dbReference>
<organism evidence="2 3">
    <name type="scientific">Conchiformibius steedae</name>
    <dbReference type="NCBI Taxonomy" id="153493"/>
    <lineage>
        <taxon>Bacteria</taxon>
        <taxon>Pseudomonadati</taxon>
        <taxon>Pseudomonadota</taxon>
        <taxon>Betaproteobacteria</taxon>
        <taxon>Neisseriales</taxon>
        <taxon>Neisseriaceae</taxon>
        <taxon>Conchiformibius</taxon>
    </lineage>
</organism>
<dbReference type="Pfam" id="PF13304">
    <property type="entry name" value="AAA_21"/>
    <property type="match status" value="1"/>
</dbReference>
<dbReference type="SMART" id="SM00382">
    <property type="entry name" value="AAA"/>
    <property type="match status" value="1"/>
</dbReference>
<evidence type="ECO:0000313" key="2">
    <source>
        <dbReference type="EMBL" id="RRD90328.1"/>
    </source>
</evidence>
<dbReference type="SUPFAM" id="SSF52540">
    <property type="entry name" value="P-loop containing nucleoside triphosphate hydrolases"/>
    <property type="match status" value="1"/>
</dbReference>
<dbReference type="EMBL" id="RQYC01000006">
    <property type="protein sequence ID" value="RRD90328.1"/>
    <property type="molecule type" value="Genomic_DNA"/>
</dbReference>
<dbReference type="AlphaFoldDB" id="A0A3P2A5Z3"/>
<dbReference type="GO" id="GO:0005524">
    <property type="term" value="F:ATP binding"/>
    <property type="evidence" value="ECO:0007669"/>
    <property type="project" value="UniProtKB-KW"/>
</dbReference>
<reference evidence="2 3" key="1">
    <citation type="submission" date="2018-11" db="EMBL/GenBank/DDBJ databases">
        <title>Genomes From Bacteria Associated with the Canine Oral Cavity: a Test Case for Automated Genome-Based Taxonomic Assignment.</title>
        <authorList>
            <person name="Coil D.A."/>
            <person name="Jospin G."/>
            <person name="Darling A.E."/>
            <person name="Wallis C."/>
            <person name="Davis I.J."/>
            <person name="Harris S."/>
            <person name="Eisen J.A."/>
            <person name="Holcombe L.J."/>
            <person name="O'Flynn C."/>
        </authorList>
    </citation>
    <scope>NUCLEOTIDE SEQUENCE [LARGE SCALE GENOMIC DNA]</scope>
    <source>
        <strain evidence="2 3">COT-280</strain>
    </source>
</reference>
<dbReference type="InterPro" id="IPR051396">
    <property type="entry name" value="Bact_Antivir_Def_Nuclease"/>
</dbReference>
<dbReference type="InterPro" id="IPR027417">
    <property type="entry name" value="P-loop_NTPase"/>
</dbReference>
<keyword evidence="2" id="KW-0067">ATP-binding</keyword>
<dbReference type="PANTHER" id="PTHR43581">
    <property type="entry name" value="ATP/GTP PHOSPHATASE"/>
    <property type="match status" value="1"/>
</dbReference>
<evidence type="ECO:0000313" key="3">
    <source>
        <dbReference type="Proteomes" id="UP000269923"/>
    </source>
</evidence>
<dbReference type="InterPro" id="IPR003959">
    <property type="entry name" value="ATPase_AAA_core"/>
</dbReference>
<dbReference type="Gene3D" id="3.40.50.300">
    <property type="entry name" value="P-loop containing nucleotide triphosphate hydrolases"/>
    <property type="match status" value="1"/>
</dbReference>